<gene>
    <name evidence="1" type="primary">ytxJ</name>
    <name evidence="1" type="ORF">KTO63_03180</name>
</gene>
<dbReference type="InterPro" id="IPR022551">
    <property type="entry name" value="BrxC"/>
</dbReference>
<reference evidence="1" key="1">
    <citation type="submission" date="2021-06" db="EMBL/GenBank/DDBJ databases">
        <authorList>
            <person name="Huq M.A."/>
        </authorList>
    </citation>
    <scope>NUCLEOTIDE SEQUENCE</scope>
    <source>
        <strain evidence="1">MAH-26</strain>
    </source>
</reference>
<keyword evidence="2" id="KW-1185">Reference proteome</keyword>
<sequence>MKWNILSSEQQLDEIKRNSNTKPQVIFKHSTRCSVSSMAKNRLDKEQENEKADFHYLDLIAHRNISNKIAEEFSIRHESPQILLIKNGECVYDESHMGINMGEIEEKF</sequence>
<evidence type="ECO:0000313" key="1">
    <source>
        <dbReference type="EMBL" id="MBV4356135.1"/>
    </source>
</evidence>
<name>A0A9E2S900_9BACT</name>
<organism evidence="1 2">
    <name type="scientific">Pinibacter aurantiacus</name>
    <dbReference type="NCBI Taxonomy" id="2851599"/>
    <lineage>
        <taxon>Bacteria</taxon>
        <taxon>Pseudomonadati</taxon>
        <taxon>Bacteroidota</taxon>
        <taxon>Chitinophagia</taxon>
        <taxon>Chitinophagales</taxon>
        <taxon>Chitinophagaceae</taxon>
        <taxon>Pinibacter</taxon>
    </lineage>
</organism>
<evidence type="ECO:0000313" key="2">
    <source>
        <dbReference type="Proteomes" id="UP000812270"/>
    </source>
</evidence>
<dbReference type="EMBL" id="JAHSPG010000001">
    <property type="protein sequence ID" value="MBV4356135.1"/>
    <property type="molecule type" value="Genomic_DNA"/>
</dbReference>
<dbReference type="RefSeq" id="WP_217789669.1">
    <property type="nucleotide sequence ID" value="NZ_JAHSPG010000001.1"/>
</dbReference>
<dbReference type="AlphaFoldDB" id="A0A9E2S900"/>
<dbReference type="NCBIfam" id="TIGR04019">
    <property type="entry name" value="B_thiol_YtxJ"/>
    <property type="match status" value="1"/>
</dbReference>
<dbReference type="Proteomes" id="UP000812270">
    <property type="component" value="Unassembled WGS sequence"/>
</dbReference>
<accession>A0A9E2S900</accession>
<proteinExistence type="predicted"/>
<comment type="caution">
    <text evidence="1">The sequence shown here is derived from an EMBL/GenBank/DDBJ whole genome shotgun (WGS) entry which is preliminary data.</text>
</comment>
<dbReference type="Pfam" id="PF11009">
    <property type="entry name" value="BrxC"/>
    <property type="match status" value="1"/>
</dbReference>
<protein>
    <submittedName>
        <fullName evidence="1">Bacillithiol system redox-active protein YtxJ</fullName>
    </submittedName>
</protein>